<feature type="signal peptide" evidence="2">
    <location>
        <begin position="1"/>
        <end position="22"/>
    </location>
</feature>
<keyword evidence="4" id="KW-1185">Reference proteome</keyword>
<evidence type="ECO:0000313" key="3">
    <source>
        <dbReference type="EMBL" id="GGC92584.1"/>
    </source>
</evidence>
<feature type="region of interest" description="Disordered" evidence="1">
    <location>
        <begin position="148"/>
        <end position="177"/>
    </location>
</feature>
<reference evidence="3" key="2">
    <citation type="submission" date="2020-09" db="EMBL/GenBank/DDBJ databases">
        <authorList>
            <person name="Sun Q."/>
            <person name="Zhou Y."/>
        </authorList>
    </citation>
    <scope>NUCLEOTIDE SEQUENCE</scope>
    <source>
        <strain evidence="3">CGMCC 1.10998</strain>
    </source>
</reference>
<accession>A0A916UZ59</accession>
<evidence type="ECO:0000256" key="1">
    <source>
        <dbReference type="SAM" id="MobiDB-lite"/>
    </source>
</evidence>
<keyword evidence="2" id="KW-0732">Signal</keyword>
<sequence>MIAGKALSLAAMAVALSSAAVAQPVAASAAAPVSVAPATAAANPFSAPIVLRGKLGSETVQMRLQPKVEDADSVEGDYFVFGKGSKILLAGEVSGNAVTMEESEDGIDVSGQWDGKLDGKIWRGTWTSDDGSVSKEFALEIQAATASPKLAKPAKPANAAKSTAAAKSGANAKKSAP</sequence>
<dbReference type="AlphaFoldDB" id="A0A916UZ59"/>
<feature type="chain" id="PRO_5036768206" evidence="2">
    <location>
        <begin position="23"/>
        <end position="177"/>
    </location>
</feature>
<evidence type="ECO:0000313" key="4">
    <source>
        <dbReference type="Proteomes" id="UP000637423"/>
    </source>
</evidence>
<proteinExistence type="predicted"/>
<evidence type="ECO:0000256" key="2">
    <source>
        <dbReference type="SAM" id="SignalP"/>
    </source>
</evidence>
<comment type="caution">
    <text evidence="3">The sequence shown here is derived from an EMBL/GenBank/DDBJ whole genome shotgun (WGS) entry which is preliminary data.</text>
</comment>
<name>A0A916UZ59_9BURK</name>
<organism evidence="3 4">
    <name type="scientific">Undibacterium terreum</name>
    <dbReference type="NCBI Taxonomy" id="1224302"/>
    <lineage>
        <taxon>Bacteria</taxon>
        <taxon>Pseudomonadati</taxon>
        <taxon>Pseudomonadota</taxon>
        <taxon>Betaproteobacteria</taxon>
        <taxon>Burkholderiales</taxon>
        <taxon>Oxalobacteraceae</taxon>
        <taxon>Undibacterium</taxon>
    </lineage>
</organism>
<reference evidence="3" key="1">
    <citation type="journal article" date="2014" name="Int. J. Syst. Evol. Microbiol.">
        <title>Complete genome sequence of Corynebacterium casei LMG S-19264T (=DSM 44701T), isolated from a smear-ripened cheese.</title>
        <authorList>
            <consortium name="US DOE Joint Genome Institute (JGI-PGF)"/>
            <person name="Walter F."/>
            <person name="Albersmeier A."/>
            <person name="Kalinowski J."/>
            <person name="Ruckert C."/>
        </authorList>
    </citation>
    <scope>NUCLEOTIDE SEQUENCE</scope>
    <source>
        <strain evidence="3">CGMCC 1.10998</strain>
    </source>
</reference>
<protein>
    <submittedName>
        <fullName evidence="3">Uncharacterized protein</fullName>
    </submittedName>
</protein>
<dbReference type="EMBL" id="BMED01000005">
    <property type="protein sequence ID" value="GGC92584.1"/>
    <property type="molecule type" value="Genomic_DNA"/>
</dbReference>
<dbReference type="Proteomes" id="UP000637423">
    <property type="component" value="Unassembled WGS sequence"/>
</dbReference>
<gene>
    <name evidence="3" type="ORF">GCM10011396_44840</name>
</gene>